<keyword evidence="6" id="KW-0256">Endoplasmic reticulum</keyword>
<comment type="caution">
    <text evidence="13">The sequence shown here is derived from an EMBL/GenBank/DDBJ whole genome shotgun (WGS) entry which is preliminary data.</text>
</comment>
<dbReference type="GO" id="GO:0000045">
    <property type="term" value="P:autophagosome assembly"/>
    <property type="evidence" value="ECO:0007669"/>
    <property type="project" value="TreeGrafter"/>
</dbReference>
<dbReference type="GO" id="GO:0005789">
    <property type="term" value="C:endoplasmic reticulum membrane"/>
    <property type="evidence" value="ECO:0007669"/>
    <property type="project" value="UniProtKB-SubCell"/>
</dbReference>
<evidence type="ECO:0000256" key="5">
    <source>
        <dbReference type="ARBA" id="ARBA00022448"/>
    </source>
</evidence>
<evidence type="ECO:0000256" key="9">
    <source>
        <dbReference type="ARBA" id="ARBA00023136"/>
    </source>
</evidence>
<dbReference type="GO" id="GO:0034045">
    <property type="term" value="C:phagophore assembly site membrane"/>
    <property type="evidence" value="ECO:0007669"/>
    <property type="project" value="UniProtKB-SubCell"/>
</dbReference>
<dbReference type="Pfam" id="PF13329">
    <property type="entry name" value="ATG2_CAD"/>
    <property type="match status" value="3"/>
</dbReference>
<evidence type="ECO:0000256" key="1">
    <source>
        <dbReference type="ARBA" id="ARBA00004406"/>
    </source>
</evidence>
<evidence type="ECO:0000256" key="8">
    <source>
        <dbReference type="ARBA" id="ARBA00023055"/>
    </source>
</evidence>
<accession>A0A8J5GN58</accession>
<dbReference type="InterPro" id="IPR026849">
    <property type="entry name" value="ATG2"/>
</dbReference>
<keyword evidence="14" id="KW-1185">Reference proteome</keyword>
<dbReference type="GO" id="GO:0006869">
    <property type="term" value="P:lipid transport"/>
    <property type="evidence" value="ECO:0007669"/>
    <property type="project" value="UniProtKB-KW"/>
</dbReference>
<comment type="catalytic activity">
    <reaction evidence="10">
        <text>a 1,2-diacyl-sn-glycero-3-phospho-L-serine(in) = a 1,2-diacyl-sn-glycero-3-phospho-L-serine(out)</text>
        <dbReference type="Rhea" id="RHEA:38663"/>
        <dbReference type="ChEBI" id="CHEBI:57262"/>
    </reaction>
</comment>
<dbReference type="GO" id="GO:0043495">
    <property type="term" value="F:protein-membrane adaptor activity"/>
    <property type="evidence" value="ECO:0007669"/>
    <property type="project" value="TreeGrafter"/>
</dbReference>
<gene>
    <name evidence="13" type="ORF">ZIOFF_029712</name>
</gene>
<reference evidence="13 14" key="1">
    <citation type="submission" date="2020-08" db="EMBL/GenBank/DDBJ databases">
        <title>Plant Genome Project.</title>
        <authorList>
            <person name="Zhang R.-G."/>
        </authorList>
    </citation>
    <scope>NUCLEOTIDE SEQUENCE [LARGE SCALE GENOMIC DNA]</scope>
    <source>
        <tissue evidence="13">Rhizome</tissue>
    </source>
</reference>
<evidence type="ECO:0000313" key="13">
    <source>
        <dbReference type="EMBL" id="KAG6511637.1"/>
    </source>
</evidence>
<keyword evidence="8" id="KW-0445">Lipid transport</keyword>
<evidence type="ECO:0000313" key="14">
    <source>
        <dbReference type="Proteomes" id="UP000734854"/>
    </source>
</evidence>
<feature type="compositionally biased region" description="Polar residues" evidence="12">
    <location>
        <begin position="1394"/>
        <end position="1407"/>
    </location>
</feature>
<feature type="region of interest" description="Disordered" evidence="12">
    <location>
        <begin position="1386"/>
        <end position="1407"/>
    </location>
</feature>
<dbReference type="GO" id="GO:0032266">
    <property type="term" value="F:phosphatidylinositol-3-phosphate binding"/>
    <property type="evidence" value="ECO:0007669"/>
    <property type="project" value="TreeGrafter"/>
</dbReference>
<protein>
    <recommendedName>
        <fullName evidence="4">Autophagy-related protein 2</fullName>
    </recommendedName>
</protein>
<dbReference type="Proteomes" id="UP000734854">
    <property type="component" value="Unassembled WGS sequence"/>
</dbReference>
<evidence type="ECO:0000256" key="12">
    <source>
        <dbReference type="SAM" id="MobiDB-lite"/>
    </source>
</evidence>
<sequence length="2005" mass="221562">MFSRSSVIKRVCKFLLKKKLGEVILGDIDLDQLDVQLSTGTIHLSDLALNVDFLNQKIIGAPVVVKEGSIKSLSIKIPWKLRNCEIEIDEVEFVLEPFKGGSIAQSDVVSSKSYDHQQFVTANPDKIERGTAQDHHGSIPLDVHEGVKTIAKVVKCWMEEETEPMNFKIIGAPVVVKEGSIKSLSIKIPWKLRNCEIEIDEVEFVLEPFKGGSIAQSDVVSSKSYDHQQFVTANPDKIERGTAQDHHGSIPLDVHEGVKTIAKVVKWFLTSFHVRLNGVIIAFDPHSQLDGGRDRTYELLVLRIKETEFGTCVSDDSMAKLTNFVKFQEANVEFLQMDDIEEGLELDGVTGKSLNERFGSHGATSVLTGANGGFSGTLNLSIPWKNGFLDTSMVDADVSIDPIKLMLQPSSIKWVIDTWYSLKNISASERAHYPKAADSFNFTSRSHHHAAMTSTIYLDADADTLMEASEPSSFLSAIAPETVPDALLMRANFIHDWVPQYVHQDYSSNMVQDLGVSIDQFFECFDEIRKTEVYSGTGSMWNWTYSVFNAISVASNLASGMGDVPKEKPVKTCLRAAIAGVSVIVFLGDDYQHYSCGSHNILEPLLNELISGEQTYSQNTKFGASVEHIIVDAYYNASSYATEFPTGGYCNASNEQMFLSQCLKQKIQDALPPFPFRISTCDSDLTVEECALDSLDQVRLLESFGNCSCKLNVNSKDSNGLLMASTSFVIHLPPFIFWFHYNLVDTLLDLFKQLSCSKVSSLTEDVQLCQKNTISTPEVAGHGMSSVITSASPRVFLQGNIILPQARIIICFPSEYYGDFSTGNLLDKLIVLEHFTPLNTPSKVNPARDQSSMSSTSIHLSTQNLDVYLVKSSKENDSDGEISTPDRLVFSSSKIISICGIKKDSCSGVTMVWQQGPVTGSWMVDRTWSLAASHDQNINIIGKGSEFSSVTNVEGLEEMHNNIQNELILSSAFFLHIQFHRAWVNLENHDYRLLTCLLNNVIDGCSKAAMGMNTDADNDIKRKNMASSSSDVLQTSVLVKCDIVDACIRLNETIEVSHLLQKELQGSWNCFKLKMDKFELLSVSNIGGYADANFLWINHRESELWGSISNNNKRPYNAMQDEKSSITHDLRLITCTNSAIRRGNGEGANALTFGPSGSAITNIWNPLLQQSYTSIVVRCGTIIGPGGRLDWISSLWSYFSSSDGEKENKDADGTENKVLFFLDLVDVALGYEPYNALFTFSAGDSLEPCTEKSNALTACLLAASSFSLSKHINPDLTSNYNIHLKDAGFLICESTGSALDVDGYSVGFLQRARYSKVAQASLMQAILRIKGISWELEFAESHVNLESCQDTTSAFIHLIAQLQQLYAPDIEDTLMHLQSRWNTTHQEANDENKSGMNDVSSNSLCSSTSEAHQTSGLLDDIIDNALECNPTSDLRCTSAHGLPDKFKLNVKASAAAADKPIMPQLIESYCVSDMFPSSPTCIANHYPTESGKCTMDISTHRDVEYGQGGWYTAEGLMIVEDHISTSSNQPDGNYLPQGEFGLEIRSTTDCGLPKGRVILKNMEARWRIYGGFDWARSKGVLTYTATPNGRDKNTVLELSLVGLSLQYDLYPEEETNVSKLSLSIQDFYLYDRSSNAPWKMVLGNYHSKDHPRESYARAFKLDLETVRPNPITPLEDYRLHLELLPLRLHLDQTQLNFVTTFFGMDSFDDPSAVSFNNLDGSNMPATIISRFGSQTMAEEALLPFFQASKCVIKPLVVRVNYIPCHFDLAALRRGNYAELLNLVPWKGIDLQLKNVCAHGVYGWKNVCETVIGEWLEDIAHNQVRELLKGLPPIKSMFAVSSGTKKLVSLPVKSYKKDKKLLKGMQRGAMAFVKSVSIEAVGLGVHLAAGAHDILLQTEYILTSVPAYRPLSDIKRNKASIRSDQPENVQEAIQQAYDSLSDGFSRTTSALLGTPLKAYQRGDGAGSAVATAIRGAPAAAIAPFSASAHAVHCTLLGLKNRYYFLA</sequence>
<evidence type="ECO:0000256" key="4">
    <source>
        <dbReference type="ARBA" id="ARBA00018070"/>
    </source>
</evidence>
<dbReference type="PANTHER" id="PTHR13190:SF1">
    <property type="entry name" value="AUTOPHAGY-RELATED 2, ISOFORM A"/>
    <property type="match status" value="1"/>
</dbReference>
<keyword evidence="7" id="KW-0072">Autophagy</keyword>
<evidence type="ECO:0000256" key="7">
    <source>
        <dbReference type="ARBA" id="ARBA00023006"/>
    </source>
</evidence>
<dbReference type="GO" id="GO:0061709">
    <property type="term" value="P:reticulophagy"/>
    <property type="evidence" value="ECO:0007669"/>
    <property type="project" value="TreeGrafter"/>
</dbReference>
<evidence type="ECO:0000256" key="2">
    <source>
        <dbReference type="ARBA" id="ARBA00004623"/>
    </source>
</evidence>
<name>A0A8J5GN58_ZINOF</name>
<dbReference type="GO" id="GO:0061723">
    <property type="term" value="P:glycophagy"/>
    <property type="evidence" value="ECO:0007669"/>
    <property type="project" value="TreeGrafter"/>
</dbReference>
<evidence type="ECO:0000256" key="10">
    <source>
        <dbReference type="ARBA" id="ARBA00024479"/>
    </source>
</evidence>
<organism evidence="13 14">
    <name type="scientific">Zingiber officinale</name>
    <name type="common">Ginger</name>
    <name type="synonym">Amomum zingiber</name>
    <dbReference type="NCBI Taxonomy" id="94328"/>
    <lineage>
        <taxon>Eukaryota</taxon>
        <taxon>Viridiplantae</taxon>
        <taxon>Streptophyta</taxon>
        <taxon>Embryophyta</taxon>
        <taxon>Tracheophyta</taxon>
        <taxon>Spermatophyta</taxon>
        <taxon>Magnoliopsida</taxon>
        <taxon>Liliopsida</taxon>
        <taxon>Zingiberales</taxon>
        <taxon>Zingiberaceae</taxon>
        <taxon>Zingiber</taxon>
    </lineage>
</organism>
<comment type="catalytic activity">
    <reaction evidence="11">
        <text>a 1,2-diacyl-sn-glycero-3-phosphoethanolamine(in) = a 1,2-diacyl-sn-glycero-3-phosphoethanolamine(out)</text>
        <dbReference type="Rhea" id="RHEA:38895"/>
        <dbReference type="ChEBI" id="CHEBI:64612"/>
    </reaction>
</comment>
<dbReference type="GO" id="GO:0034727">
    <property type="term" value="P:piecemeal microautophagy of the nucleus"/>
    <property type="evidence" value="ECO:0007669"/>
    <property type="project" value="TreeGrafter"/>
</dbReference>
<proteinExistence type="inferred from homology"/>
<keyword evidence="9" id="KW-0472">Membrane</keyword>
<dbReference type="GO" id="GO:0000422">
    <property type="term" value="P:autophagy of mitochondrion"/>
    <property type="evidence" value="ECO:0007669"/>
    <property type="project" value="TreeGrafter"/>
</dbReference>
<evidence type="ECO:0000256" key="11">
    <source>
        <dbReference type="ARBA" id="ARBA00024615"/>
    </source>
</evidence>
<dbReference type="EMBL" id="JACMSC010000008">
    <property type="protein sequence ID" value="KAG6511637.1"/>
    <property type="molecule type" value="Genomic_DNA"/>
</dbReference>
<evidence type="ECO:0000256" key="3">
    <source>
        <dbReference type="ARBA" id="ARBA00009714"/>
    </source>
</evidence>
<comment type="subcellular location">
    <subcellularLocation>
        <location evidence="1">Endoplasmic reticulum membrane</location>
        <topology evidence="1">Peripheral membrane protein</topology>
    </subcellularLocation>
    <subcellularLocation>
        <location evidence="2">Preautophagosomal structure membrane</location>
        <topology evidence="2">Peripheral membrane protein</topology>
    </subcellularLocation>
</comment>
<keyword evidence="5" id="KW-0813">Transport</keyword>
<dbReference type="PANTHER" id="PTHR13190">
    <property type="entry name" value="AUTOPHAGY-RELATED 2, ISOFORM A"/>
    <property type="match status" value="1"/>
</dbReference>
<comment type="similarity">
    <text evidence="3">Belongs to the ATG2 family.</text>
</comment>
<dbReference type="GO" id="GO:0061908">
    <property type="term" value="C:phagophore"/>
    <property type="evidence" value="ECO:0007669"/>
    <property type="project" value="TreeGrafter"/>
</dbReference>
<evidence type="ECO:0000256" key="6">
    <source>
        <dbReference type="ARBA" id="ARBA00022824"/>
    </source>
</evidence>